<keyword evidence="4 5" id="KW-0472">Membrane</keyword>
<dbReference type="InterPro" id="IPR006976">
    <property type="entry name" value="VanZ-like"/>
</dbReference>
<feature type="transmembrane region" description="Helical" evidence="5">
    <location>
        <begin position="258"/>
        <end position="277"/>
    </location>
</feature>
<dbReference type="RefSeq" id="WP_203626456.1">
    <property type="nucleotide sequence ID" value="NZ_BOLQ01000005.1"/>
</dbReference>
<reference evidence="9" key="1">
    <citation type="journal article" date="2019" name="Int. J. Syst. Evol. Microbiol.">
        <title>The Global Catalogue of Microorganisms (GCM) 10K type strain sequencing project: providing services to taxonomists for standard genome sequencing and annotation.</title>
        <authorList>
            <consortium name="The Broad Institute Genomics Platform"/>
            <consortium name="The Broad Institute Genome Sequencing Center for Infectious Disease"/>
            <person name="Wu L."/>
            <person name="Ma J."/>
        </authorList>
    </citation>
    <scope>NUCLEOTIDE SEQUENCE [LARGE SCALE GENOMIC DNA]</scope>
    <source>
        <strain evidence="9">CCM 8980</strain>
    </source>
</reference>
<proteinExistence type="predicted"/>
<dbReference type="PANTHER" id="PTHR36834:SF1">
    <property type="entry name" value="INTEGRAL MEMBRANE PROTEIN"/>
    <property type="match status" value="1"/>
</dbReference>
<comment type="subcellular location">
    <subcellularLocation>
        <location evidence="1">Membrane</location>
        <topology evidence="1">Multi-pass membrane protein</topology>
    </subcellularLocation>
</comment>
<dbReference type="InterPro" id="IPR053150">
    <property type="entry name" value="Teicoplanin_resist-assoc"/>
</dbReference>
<evidence type="ECO:0000256" key="1">
    <source>
        <dbReference type="ARBA" id="ARBA00004141"/>
    </source>
</evidence>
<organism evidence="8 9">
    <name type="scientific">Lacticaseibacillus mingshuiensis</name>
    <dbReference type="NCBI Taxonomy" id="2799574"/>
    <lineage>
        <taxon>Bacteria</taxon>
        <taxon>Bacillati</taxon>
        <taxon>Bacillota</taxon>
        <taxon>Bacilli</taxon>
        <taxon>Lactobacillales</taxon>
        <taxon>Lactobacillaceae</taxon>
        <taxon>Lacticaseibacillus</taxon>
    </lineage>
</organism>
<dbReference type="Pfam" id="PF04892">
    <property type="entry name" value="VanZ"/>
    <property type="match status" value="1"/>
</dbReference>
<protein>
    <submittedName>
        <fullName evidence="8">VanZ family protein</fullName>
    </submittedName>
</protein>
<evidence type="ECO:0000313" key="8">
    <source>
        <dbReference type="EMBL" id="MFD1429999.1"/>
    </source>
</evidence>
<dbReference type="InterPro" id="IPR010432">
    <property type="entry name" value="RDD"/>
</dbReference>
<feature type="transmembrane region" description="Helical" evidence="5">
    <location>
        <begin position="12"/>
        <end position="31"/>
    </location>
</feature>
<feature type="transmembrane region" description="Helical" evidence="5">
    <location>
        <begin position="218"/>
        <end position="243"/>
    </location>
</feature>
<evidence type="ECO:0000313" key="9">
    <source>
        <dbReference type="Proteomes" id="UP001597196"/>
    </source>
</evidence>
<feature type="transmembrane region" description="Helical" evidence="5">
    <location>
        <begin position="298"/>
        <end position="314"/>
    </location>
</feature>
<name>A0ABW4CJ02_9LACO</name>
<keyword evidence="9" id="KW-1185">Reference proteome</keyword>
<dbReference type="InterPro" id="IPR021192">
    <property type="entry name" value="UCP031578_Vanz/RDD"/>
</dbReference>
<evidence type="ECO:0000256" key="5">
    <source>
        <dbReference type="SAM" id="Phobius"/>
    </source>
</evidence>
<feature type="transmembrane region" description="Helical" evidence="5">
    <location>
        <begin position="43"/>
        <end position="63"/>
    </location>
</feature>
<dbReference type="Pfam" id="PF06271">
    <property type="entry name" value="RDD"/>
    <property type="match status" value="1"/>
</dbReference>
<dbReference type="Proteomes" id="UP001597196">
    <property type="component" value="Unassembled WGS sequence"/>
</dbReference>
<dbReference type="PANTHER" id="PTHR36834">
    <property type="entry name" value="MEMBRANE PROTEIN-RELATED"/>
    <property type="match status" value="1"/>
</dbReference>
<feature type="transmembrane region" description="Helical" evidence="5">
    <location>
        <begin position="111"/>
        <end position="132"/>
    </location>
</feature>
<evidence type="ECO:0000256" key="2">
    <source>
        <dbReference type="ARBA" id="ARBA00022692"/>
    </source>
</evidence>
<feature type="domain" description="RDD" evidence="7">
    <location>
        <begin position="213"/>
        <end position="368"/>
    </location>
</feature>
<feature type="transmembrane region" description="Helical" evidence="5">
    <location>
        <begin position="334"/>
        <end position="356"/>
    </location>
</feature>
<dbReference type="PIRSF" id="PIRSF031578">
    <property type="entry name" value="Uncharacterised_Vanz_RDD-cont"/>
    <property type="match status" value="1"/>
</dbReference>
<evidence type="ECO:0000256" key="3">
    <source>
        <dbReference type="ARBA" id="ARBA00022989"/>
    </source>
</evidence>
<comment type="caution">
    <text evidence="8">The sequence shown here is derived from an EMBL/GenBank/DDBJ whole genome shotgun (WGS) entry which is preliminary data.</text>
</comment>
<dbReference type="EMBL" id="JBHTOC010000009">
    <property type="protein sequence ID" value="MFD1429999.1"/>
    <property type="molecule type" value="Genomic_DNA"/>
</dbReference>
<feature type="domain" description="VanZ-like" evidence="6">
    <location>
        <begin position="48"/>
        <end position="189"/>
    </location>
</feature>
<evidence type="ECO:0000259" key="6">
    <source>
        <dbReference type="Pfam" id="PF04892"/>
    </source>
</evidence>
<keyword evidence="2 5" id="KW-0812">Transmembrane</keyword>
<evidence type="ECO:0000259" key="7">
    <source>
        <dbReference type="Pfam" id="PF06271"/>
    </source>
</evidence>
<feature type="transmembrane region" description="Helical" evidence="5">
    <location>
        <begin position="174"/>
        <end position="195"/>
    </location>
</feature>
<accession>A0ABW4CJ02</accession>
<keyword evidence="3 5" id="KW-1133">Transmembrane helix</keyword>
<gene>
    <name evidence="8" type="ORF">ACFQ4P_07035</name>
</gene>
<evidence type="ECO:0000256" key="4">
    <source>
        <dbReference type="ARBA" id="ARBA00023136"/>
    </source>
</evidence>
<sequence length="388" mass="43882">MSTYLFPVKMALMLFPFLALVLALPVFVGQYRRYGSFVFWRAVVIYTFIFYLLTAYFMVILPLPTVASVAKMTGPTYNLVPFKVVSDFFKQTVFVLSDPATWLAALKQNVVIQPLFNLLLTLPFGVYLRYYFKRSLKQVLLLSFGLSLFFELTQLTGLYGIYPRPYRLFDVDDLMLNSLGGLLGGLLAPALMRLFPTREQMDAKAYERGQRVTFTRRLVAFLIDNVIAVGLFTMVVGLVAQLLHVTAFVDASGLGNTIPQLMVFLFWPAVAGGQTLGKKLVRIRIVKRDGAACGFWRLAWREFLLYGVAYWALRGLIWSTTELFSKMHQTPVDWLLFGLTLGATLFFLVDILVVGLRRTRAFHDVWAGTTQISTVERPVETESGSSAK</sequence>
<feature type="transmembrane region" description="Helical" evidence="5">
    <location>
        <begin position="139"/>
        <end position="162"/>
    </location>
</feature>